<dbReference type="Gene3D" id="3.60.40.10">
    <property type="entry name" value="PPM-type phosphatase domain"/>
    <property type="match status" value="1"/>
</dbReference>
<dbReference type="PROSITE" id="PS51746">
    <property type="entry name" value="PPM_2"/>
    <property type="match status" value="1"/>
</dbReference>
<proteinExistence type="predicted"/>
<dbReference type="Proteomes" id="UP000824469">
    <property type="component" value="Unassembled WGS sequence"/>
</dbReference>
<dbReference type="InterPro" id="IPR036457">
    <property type="entry name" value="PPM-type-like_dom_sf"/>
</dbReference>
<feature type="domain" description="PPM-type phosphatase" evidence="1">
    <location>
        <begin position="1"/>
        <end position="229"/>
    </location>
</feature>
<accession>A0AA38LEF6</accession>
<comment type="caution">
    <text evidence="2">The sequence shown here is derived from an EMBL/GenBank/DDBJ whole genome shotgun (WGS) entry which is preliminary data.</text>
</comment>
<organism evidence="2 3">
    <name type="scientific">Taxus chinensis</name>
    <name type="common">Chinese yew</name>
    <name type="synonym">Taxus wallichiana var. chinensis</name>
    <dbReference type="NCBI Taxonomy" id="29808"/>
    <lineage>
        <taxon>Eukaryota</taxon>
        <taxon>Viridiplantae</taxon>
        <taxon>Streptophyta</taxon>
        <taxon>Embryophyta</taxon>
        <taxon>Tracheophyta</taxon>
        <taxon>Spermatophyta</taxon>
        <taxon>Pinopsida</taxon>
        <taxon>Pinidae</taxon>
        <taxon>Conifers II</taxon>
        <taxon>Cupressales</taxon>
        <taxon>Taxaceae</taxon>
        <taxon>Taxus</taxon>
    </lineage>
</organism>
<dbReference type="CDD" id="cd00143">
    <property type="entry name" value="PP2Cc"/>
    <property type="match status" value="1"/>
</dbReference>
<gene>
    <name evidence="2" type="ORF">KI387_020479</name>
</gene>
<dbReference type="InterPro" id="IPR001932">
    <property type="entry name" value="PPM-type_phosphatase-like_dom"/>
</dbReference>
<evidence type="ECO:0000313" key="3">
    <source>
        <dbReference type="Proteomes" id="UP000824469"/>
    </source>
</evidence>
<dbReference type="InterPro" id="IPR015655">
    <property type="entry name" value="PP2C"/>
</dbReference>
<feature type="non-terminal residue" evidence="2">
    <location>
        <position position="1"/>
    </location>
</feature>
<dbReference type="SUPFAM" id="SSF81606">
    <property type="entry name" value="PP2C-like"/>
    <property type="match status" value="1"/>
</dbReference>
<dbReference type="OMA" id="MKMPKGS"/>
<dbReference type="Pfam" id="PF00481">
    <property type="entry name" value="PP2C"/>
    <property type="match status" value="1"/>
</dbReference>
<evidence type="ECO:0000259" key="1">
    <source>
        <dbReference type="PROSITE" id="PS51746"/>
    </source>
</evidence>
<evidence type="ECO:0000313" key="2">
    <source>
        <dbReference type="EMBL" id="KAH9318710.1"/>
    </source>
</evidence>
<reference evidence="2 3" key="1">
    <citation type="journal article" date="2021" name="Nat. Plants">
        <title>The Taxus genome provides insights into paclitaxel biosynthesis.</title>
        <authorList>
            <person name="Xiong X."/>
            <person name="Gou J."/>
            <person name="Liao Q."/>
            <person name="Li Y."/>
            <person name="Zhou Q."/>
            <person name="Bi G."/>
            <person name="Li C."/>
            <person name="Du R."/>
            <person name="Wang X."/>
            <person name="Sun T."/>
            <person name="Guo L."/>
            <person name="Liang H."/>
            <person name="Lu P."/>
            <person name="Wu Y."/>
            <person name="Zhang Z."/>
            <person name="Ro D.K."/>
            <person name="Shang Y."/>
            <person name="Huang S."/>
            <person name="Yan J."/>
        </authorList>
    </citation>
    <scope>NUCLEOTIDE SEQUENCE [LARGE SCALE GENOMIC DNA]</scope>
    <source>
        <strain evidence="2">Ta-2019</strain>
    </source>
</reference>
<feature type="non-terminal residue" evidence="2">
    <location>
        <position position="256"/>
    </location>
</feature>
<dbReference type="SMART" id="SM00332">
    <property type="entry name" value="PP2Cc"/>
    <property type="match status" value="1"/>
</dbReference>
<sequence length="256" mass="29012">YLMDIVVQMQQYLFGNNILRLLIEDEDFLRINKRDDDFTIAVEKAIRNAFLVADRSLAEDCEVDSSSGTTVLIALIMGRSLVVANAGDCRAVLCRRGRAVEMSRDHKPDYFPERLRIEALGGSVEDGYLDGELSVARALGDWNMKMPKGSRSPLSAEPEFQQVVLTEEDEFLIIGCDGIWDVMTNEYAVNIVRRELMQHNDPEHCSRELVLEALRLNTGDNVTVVVVCFSPEPPPVIERPRRRYCFRNLKGFLGRG</sequence>
<dbReference type="PANTHER" id="PTHR13832:SF790">
    <property type="entry name" value="PROTEIN PHOSPHATASE 2C 22-RELATED"/>
    <property type="match status" value="1"/>
</dbReference>
<dbReference type="PANTHER" id="PTHR13832">
    <property type="entry name" value="PROTEIN PHOSPHATASE 2C"/>
    <property type="match status" value="1"/>
</dbReference>
<dbReference type="EMBL" id="JAHRHJ020000004">
    <property type="protein sequence ID" value="KAH9318710.1"/>
    <property type="molecule type" value="Genomic_DNA"/>
</dbReference>
<dbReference type="GO" id="GO:0004722">
    <property type="term" value="F:protein serine/threonine phosphatase activity"/>
    <property type="evidence" value="ECO:0007669"/>
    <property type="project" value="InterPro"/>
</dbReference>
<dbReference type="AlphaFoldDB" id="A0AA38LEF6"/>
<name>A0AA38LEF6_TAXCH</name>
<protein>
    <recommendedName>
        <fullName evidence="1">PPM-type phosphatase domain-containing protein</fullName>
    </recommendedName>
</protein>
<keyword evidence="3" id="KW-1185">Reference proteome</keyword>